<reference evidence="5 6" key="1">
    <citation type="journal article" date="2009" name="Science">
        <title>Genome sequence, comparative analysis, and population genetics of the domestic horse.</title>
        <authorList>
            <consortium name="Broad Institute Genome Sequencing Platform"/>
            <consortium name="Broad Institute Whole Genome Assembly Team"/>
            <person name="Wade C.M."/>
            <person name="Giulotto E."/>
            <person name="Sigurdsson S."/>
            <person name="Zoli M."/>
            <person name="Gnerre S."/>
            <person name="Imsland F."/>
            <person name="Lear T.L."/>
            <person name="Adelson D.L."/>
            <person name="Bailey E."/>
            <person name="Bellone R.R."/>
            <person name="Bloecker H."/>
            <person name="Distl O."/>
            <person name="Edgar R.C."/>
            <person name="Garber M."/>
            <person name="Leeb T."/>
            <person name="Mauceli E."/>
            <person name="MacLeod J.N."/>
            <person name="Penedo M.C.T."/>
            <person name="Raison J.M."/>
            <person name="Sharpe T."/>
            <person name="Vogel J."/>
            <person name="Andersson L."/>
            <person name="Antczak D.F."/>
            <person name="Biagi T."/>
            <person name="Binns M.M."/>
            <person name="Chowdhary B.P."/>
            <person name="Coleman S.J."/>
            <person name="Della Valle G."/>
            <person name="Fryc S."/>
            <person name="Guerin G."/>
            <person name="Hasegawa T."/>
            <person name="Hill E.W."/>
            <person name="Jurka J."/>
            <person name="Kiialainen A."/>
            <person name="Lindgren G."/>
            <person name="Liu J."/>
            <person name="Magnani E."/>
            <person name="Mickelson J.R."/>
            <person name="Murray J."/>
            <person name="Nergadze S.G."/>
            <person name="Onofrio R."/>
            <person name="Pedroni S."/>
            <person name="Piras M.F."/>
            <person name="Raudsepp T."/>
            <person name="Rocchi M."/>
            <person name="Roeed K.H."/>
            <person name="Ryder O.A."/>
            <person name="Searle S."/>
            <person name="Skow L."/>
            <person name="Swinburne J.E."/>
            <person name="Syvaenen A.C."/>
            <person name="Tozaki T."/>
            <person name="Valberg S.J."/>
            <person name="Vaudin M."/>
            <person name="White J.R."/>
            <person name="Zody M.C."/>
            <person name="Lander E.S."/>
            <person name="Lindblad-Toh K."/>
        </authorList>
    </citation>
    <scope>NUCLEOTIDE SEQUENCE [LARGE SCALE GENOMIC DNA]</scope>
    <source>
        <strain evidence="5 6">Thoroughbred</strain>
    </source>
</reference>
<dbReference type="InterPro" id="IPR007110">
    <property type="entry name" value="Ig-like_dom"/>
</dbReference>
<reference evidence="5" key="2">
    <citation type="submission" date="2025-08" db="UniProtKB">
        <authorList>
            <consortium name="Ensembl"/>
        </authorList>
    </citation>
    <scope>IDENTIFICATION</scope>
    <source>
        <strain evidence="5">Thoroughbred</strain>
    </source>
</reference>
<keyword evidence="1" id="KW-1015">Disulfide bond</keyword>
<evidence type="ECO:0000259" key="4">
    <source>
        <dbReference type="PROSITE" id="PS50835"/>
    </source>
</evidence>
<dbReference type="PANTHER" id="PTHR47118:SF1">
    <property type="entry name" value="CYTOTOXIC AND REGULATORY T-CELL MOLECULE"/>
    <property type="match status" value="1"/>
</dbReference>
<feature type="compositionally biased region" description="Basic and acidic residues" evidence="2">
    <location>
        <begin position="291"/>
        <end position="301"/>
    </location>
</feature>
<evidence type="ECO:0000256" key="1">
    <source>
        <dbReference type="ARBA" id="ARBA00023157"/>
    </source>
</evidence>
<dbReference type="Proteomes" id="UP000002281">
    <property type="component" value="Chromosome 7"/>
</dbReference>
<organism evidence="5 6">
    <name type="scientific">Equus caballus</name>
    <name type="common">Horse</name>
    <dbReference type="NCBI Taxonomy" id="9796"/>
    <lineage>
        <taxon>Eukaryota</taxon>
        <taxon>Metazoa</taxon>
        <taxon>Chordata</taxon>
        <taxon>Craniata</taxon>
        <taxon>Vertebrata</taxon>
        <taxon>Euteleostomi</taxon>
        <taxon>Mammalia</taxon>
        <taxon>Eutheria</taxon>
        <taxon>Laurasiatheria</taxon>
        <taxon>Perissodactyla</taxon>
        <taxon>Equidae</taxon>
        <taxon>Equus</taxon>
    </lineage>
</organism>
<dbReference type="InterPro" id="IPR036179">
    <property type="entry name" value="Ig-like_dom_sf"/>
</dbReference>
<feature type="compositionally biased region" description="Basic and acidic residues" evidence="2">
    <location>
        <begin position="334"/>
        <end position="345"/>
    </location>
</feature>
<keyword evidence="3" id="KW-0812">Transmembrane</keyword>
<keyword evidence="3" id="KW-0472">Membrane</keyword>
<name>A0A9L0REU4_HORSE</name>
<reference evidence="5" key="3">
    <citation type="submission" date="2025-09" db="UniProtKB">
        <authorList>
            <consortium name="Ensembl"/>
        </authorList>
    </citation>
    <scope>IDENTIFICATION</scope>
    <source>
        <strain evidence="5">Thoroughbred</strain>
    </source>
</reference>
<dbReference type="PANTHER" id="PTHR47118">
    <property type="entry name" value="CYTOTOXIC AND REGULATORY T-CELL MOLECULE"/>
    <property type="match status" value="1"/>
</dbReference>
<feature type="compositionally biased region" description="Polar residues" evidence="2">
    <location>
        <begin position="302"/>
        <end position="317"/>
    </location>
</feature>
<evidence type="ECO:0000256" key="3">
    <source>
        <dbReference type="SAM" id="Phobius"/>
    </source>
</evidence>
<feature type="region of interest" description="Disordered" evidence="2">
    <location>
        <begin position="189"/>
        <end position="231"/>
    </location>
</feature>
<keyword evidence="3" id="KW-1133">Transmembrane helix</keyword>
<evidence type="ECO:0000313" key="6">
    <source>
        <dbReference type="Proteomes" id="UP000002281"/>
    </source>
</evidence>
<dbReference type="InterPro" id="IPR053096">
    <property type="entry name" value="CRTAM"/>
</dbReference>
<proteinExistence type="predicted"/>
<dbReference type="Gene3D" id="2.60.40.10">
    <property type="entry name" value="Immunoglobulins"/>
    <property type="match status" value="1"/>
</dbReference>
<accession>A0A9L0REU4</accession>
<dbReference type="SUPFAM" id="SSF48726">
    <property type="entry name" value="Immunoglobulin"/>
    <property type="match status" value="1"/>
</dbReference>
<keyword evidence="6" id="KW-1185">Reference proteome</keyword>
<feature type="transmembrane region" description="Helical" evidence="3">
    <location>
        <begin position="250"/>
        <end position="272"/>
    </location>
</feature>
<dbReference type="Ensembl" id="ENSECAT00000120117.1">
    <property type="protein sequence ID" value="ENSECAP00000061028.1"/>
    <property type="gene ID" value="ENSECAG00000007708.3"/>
</dbReference>
<feature type="region of interest" description="Disordered" evidence="2">
    <location>
        <begin position="291"/>
        <end position="317"/>
    </location>
</feature>
<protein>
    <submittedName>
        <fullName evidence="5">Cytotoxic and regulatory T cell molecule</fullName>
    </submittedName>
</protein>
<dbReference type="AlphaFoldDB" id="A0A9L0REU4"/>
<dbReference type="InterPro" id="IPR013783">
    <property type="entry name" value="Ig-like_fold"/>
</dbReference>
<dbReference type="InterPro" id="IPR013162">
    <property type="entry name" value="CD80_C2-set"/>
</dbReference>
<evidence type="ECO:0000256" key="2">
    <source>
        <dbReference type="SAM" id="MobiDB-lite"/>
    </source>
</evidence>
<feature type="region of interest" description="Disordered" evidence="2">
    <location>
        <begin position="334"/>
        <end position="355"/>
    </location>
</feature>
<feature type="domain" description="Ig-like" evidence="4">
    <location>
        <begin position="82"/>
        <end position="171"/>
    </location>
</feature>
<dbReference type="Pfam" id="PF08205">
    <property type="entry name" value="C2-set_2"/>
    <property type="match status" value="1"/>
</dbReference>
<dbReference type="PROSITE" id="PS50835">
    <property type="entry name" value="IG_LIKE"/>
    <property type="match status" value="1"/>
</dbReference>
<evidence type="ECO:0000313" key="5">
    <source>
        <dbReference type="Ensembl" id="ENSECAP00000061028.1"/>
    </source>
</evidence>
<feature type="compositionally biased region" description="Polar residues" evidence="2">
    <location>
        <begin position="197"/>
        <end position="216"/>
    </location>
</feature>
<dbReference type="GeneTree" id="ENSGT00940000159804"/>
<sequence>MFHQEVFWGQPTKRGLPEPMEELRHVRSQSCCLSPFKRNHSAPFISEPRGSRQSVTAALHNMWWRVCSLLLWFPLQATPLKPTLEASIIKMQNGEEHVILKCSTVRSKPRPQITWLFRNDMELSGENHHEFETDGKKCNSTSTLRVHTYSKNSTVDCIVRHKGLQGRKLVAVFRFEDLVADQQTASNALENSSLSSQDPQQPASTTVAVTEDSSTSEIDKKEEEQTTQDPDLITEANRQYVGLARKKSGILLLTLVSFLIFILFIIVQLFIMKLRKAHMIWKRENEISEHTLESYKSRSTNEETSSQEKNSQISRSSSCMSYITRLYSEAKTKGKEKAQQAKFKGDPTCVPESIV</sequence>